<evidence type="ECO:0000256" key="1">
    <source>
        <dbReference type="SAM" id="Phobius"/>
    </source>
</evidence>
<keyword evidence="1" id="KW-0472">Membrane</keyword>
<reference evidence="2 3" key="1">
    <citation type="submission" date="2020-06" db="EMBL/GenBank/DDBJ databases">
        <title>Methanolobus halotolerans sp. nov., isolated from a saline lake Tus in Siberia.</title>
        <authorList>
            <person name="Shen Y."/>
            <person name="Chen S.-C."/>
            <person name="Lai M.-C."/>
            <person name="Huang H.-H."/>
            <person name="Chiu H.-H."/>
            <person name="Tang S.-L."/>
            <person name="Rogozin D.Y."/>
            <person name="Degermendzhy A.G."/>
        </authorList>
    </citation>
    <scope>NUCLEOTIDE SEQUENCE [LARGE SCALE GENOMIC DNA]</scope>
    <source>
        <strain evidence="2 3">DSM 21339</strain>
    </source>
</reference>
<evidence type="ECO:0008006" key="4">
    <source>
        <dbReference type="Google" id="ProtNLM"/>
    </source>
</evidence>
<dbReference type="RefSeq" id="WP_176964017.1">
    <property type="nucleotide sequence ID" value="NZ_CP058215.1"/>
</dbReference>
<name>A0A7D5ECQ9_9EURY</name>
<dbReference type="EMBL" id="CP058215">
    <property type="protein sequence ID" value="QLC48954.1"/>
    <property type="molecule type" value="Genomic_DNA"/>
</dbReference>
<keyword evidence="1" id="KW-0812">Transmembrane</keyword>
<protein>
    <recommendedName>
        <fullName evidence="4">DUF2254 domain-containing protein</fullName>
    </recommendedName>
</protein>
<dbReference type="OrthoDB" id="141478at2157"/>
<sequence>MEILITDIVDAALITGVTAVFLFADIIAKNHLKISLKDIGADLALGAFVVQLAFLTNLLTNQQMSSFNENVLFAIGFAIIWILCLWLPSKRDILADMFSYTLGIFALAGAIMHSLGAPNPTGILIVAVASFILSVIGFLFADHLKSESTTQRFRSITKKMNVYEMNENYRKIDAGKSGTDPLQPVIDIIRGAIRDDDTLTATRGIRELADFGSELVQYNDNTSLVIRHLNAQLYGLGMLAEEERNRDLIVEVIDAFKTIACSCIQKGMEKSTLQATEYLNNFFRWHMDKSFFPTLGRIELIKRAETTTDLYNVLKKNTITSPRHKFATASGKIGENAARFRMIEAAERSVELLKIIALDAASKKDIDTLEYVRSALVEVAATVKENKIEHLEKQIITTLRDICIKAVQESSDRKKNDSLPKAVAALRDVGEIFGERSYPDVTGSLKDIGIVAARRYSDSKVSHVIPHIEHFCLLASEKQMDDHASSSVVAIMEVCRASIREQMVESTARSSKTLASLSNREDLTIFVNEAVFELGKYREMDREMFALFEKTYNNSGGK</sequence>
<organism evidence="2 3">
    <name type="scientific">Methanolobus zinderi</name>
    <dbReference type="NCBI Taxonomy" id="536044"/>
    <lineage>
        <taxon>Archaea</taxon>
        <taxon>Methanobacteriati</taxon>
        <taxon>Methanobacteriota</taxon>
        <taxon>Stenosarchaea group</taxon>
        <taxon>Methanomicrobia</taxon>
        <taxon>Methanosarcinales</taxon>
        <taxon>Methanosarcinaceae</taxon>
        <taxon>Methanolobus</taxon>
    </lineage>
</organism>
<proteinExistence type="predicted"/>
<dbReference type="Proteomes" id="UP000509594">
    <property type="component" value="Chromosome"/>
</dbReference>
<gene>
    <name evidence="2" type="ORF">HWN40_01040</name>
</gene>
<dbReference type="GeneID" id="55820217"/>
<accession>A0A7D5ECQ9</accession>
<feature type="transmembrane region" description="Helical" evidence="1">
    <location>
        <begin position="123"/>
        <end position="144"/>
    </location>
</feature>
<dbReference type="KEGG" id="mzi:HWN40_01040"/>
<evidence type="ECO:0000313" key="3">
    <source>
        <dbReference type="Proteomes" id="UP000509594"/>
    </source>
</evidence>
<keyword evidence="3" id="KW-1185">Reference proteome</keyword>
<dbReference type="AlphaFoldDB" id="A0A7D5ECQ9"/>
<evidence type="ECO:0000313" key="2">
    <source>
        <dbReference type="EMBL" id="QLC48954.1"/>
    </source>
</evidence>
<feature type="transmembrane region" description="Helical" evidence="1">
    <location>
        <begin position="12"/>
        <end position="28"/>
    </location>
</feature>
<feature type="transmembrane region" description="Helical" evidence="1">
    <location>
        <begin position="100"/>
        <end position="117"/>
    </location>
</feature>
<keyword evidence="1" id="KW-1133">Transmembrane helix</keyword>
<feature type="transmembrane region" description="Helical" evidence="1">
    <location>
        <begin position="71"/>
        <end position="88"/>
    </location>
</feature>
<feature type="transmembrane region" description="Helical" evidence="1">
    <location>
        <begin position="40"/>
        <end position="59"/>
    </location>
</feature>